<keyword evidence="8 24" id="KW-0418">Kinase</keyword>
<evidence type="ECO:0000313" key="24">
    <source>
        <dbReference type="EMBL" id="ETW53053.1"/>
    </source>
</evidence>
<comment type="catalytic activity">
    <reaction evidence="14">
        <text>L-threonyl-[protein] + ATP = O-phospho-L-threonyl-[protein] + ADP + H(+)</text>
        <dbReference type="Rhea" id="RHEA:46608"/>
        <dbReference type="Rhea" id="RHEA-COMP:11060"/>
        <dbReference type="Rhea" id="RHEA-COMP:11605"/>
        <dbReference type="ChEBI" id="CHEBI:15378"/>
        <dbReference type="ChEBI" id="CHEBI:30013"/>
        <dbReference type="ChEBI" id="CHEBI:30616"/>
        <dbReference type="ChEBI" id="CHEBI:61977"/>
        <dbReference type="ChEBI" id="CHEBI:456216"/>
        <dbReference type="EC" id="2.7.11.1"/>
    </reaction>
    <physiologicalReaction direction="left-to-right" evidence="14">
        <dbReference type="Rhea" id="RHEA:46609"/>
    </physiologicalReaction>
</comment>
<feature type="domain" description="Protein kinase" evidence="23">
    <location>
        <begin position="2505"/>
        <end position="2876"/>
    </location>
</feature>
<dbReference type="GO" id="GO:0017148">
    <property type="term" value="P:negative regulation of translation"/>
    <property type="evidence" value="ECO:0007669"/>
    <property type="project" value="UniProtKB-KW"/>
</dbReference>
<keyword evidence="5" id="KW-0808">Transferase</keyword>
<dbReference type="OMA" id="NTIMERY"/>
<dbReference type="PANTHER" id="PTHR11042">
    <property type="entry name" value="EUKARYOTIC TRANSLATION INITIATION FACTOR 2-ALPHA KINASE EIF2-ALPHA KINASE -RELATED"/>
    <property type="match status" value="1"/>
</dbReference>
<dbReference type="GO" id="GO:0005789">
    <property type="term" value="C:endoplasmic reticulum membrane"/>
    <property type="evidence" value="ECO:0007669"/>
    <property type="project" value="UniProtKB-SubCell"/>
</dbReference>
<dbReference type="SUPFAM" id="SSF56112">
    <property type="entry name" value="Protein kinase-like (PK-like)"/>
    <property type="match status" value="1"/>
</dbReference>
<evidence type="ECO:0000256" key="18">
    <source>
        <dbReference type="ARBA" id="ARBA00071199"/>
    </source>
</evidence>
<proteinExistence type="inferred from homology"/>
<evidence type="ECO:0000256" key="2">
    <source>
        <dbReference type="ARBA" id="ARBA00012513"/>
    </source>
</evidence>
<sequence>MCNFIKKGIRFNGDKYIFLFDIFIKKYLLNVFVANILWEEENNICFLNRLKNKRKKSILFLKEEYLRYLMILNKEEKNKKKRLKKIYECIKVFSIKEFRWLINKLEIIYFYFFCHLLLLCIFQNIFLLTYMSKEYFLKNIHDYMINILSNDIKFNTSIEFTHNDKYEQKCITMAYYDFLLNKKGKLKKRNKYYDIKNIEPLTGKDKNLYSYYNFSPFFPMSSSDIINVNTNDKISNILWNDKYIDTLNHVNMKKKDIPLNIHSNNILMNNYAYRKYVRSYMIKKRINDLILYNLKNIFEKINNIEKLTNINNFMNFKKEYEKVSKEVCNNNNNNYDPSDYMLILPNSSKDHALYNNINNDEYMYKKFCNFISQAREIKKQREKEKCHRDEKCDRGENYDRGEKYDRDEKYDKEEKGLKEDNYRDVNEWNSNKSERCNKIYPSDYKFFLSEDKKYDTPYYSNERVDFHNSDIYMNDMDEELYYSSYHNNHHNNDITYNSNVYKRMLNEVIHPSVESNDVKKGPLNNDNIKNKESNVYEINDIIYQLNGEKKMNTNMCEKRGNKIFDSNNFHNINERKKKILDENDMITIDNNIDKKENILFPYFHMEILKDNEMNITKYYKDKQYYGQYKYDENIYIYDLIVLDTSGYIYKVSTDGSYHWKRKIVDHIQDYSNIEEKDDERKVLKKRNKLNEKDMYESNNKYESNMYDMNTYESNKYDINTYDKNISDSTKAHQNIYVLKKNVYDMNYDSKRALKISPYHNYFNTSIINSINRDKLKHSKPLYKNNIKTNDDNKKLRENKTKNKRLVSNYLGNLFYINENNEVIPLNINIKDVVNNSPFKSPLFPNMVFIGSRESTIINLDYDTGHVLRKYDEASNELLDKPPKKKSRKNKSIKNVKDINDNMKLYKEGSQNVEELSFTEEENKKKSILEGEKIEVASLNNEENMNKGFVCEKDDKINNYDNDEDDLFYEQYEDNNDNDNNKNDNNKNDNNKNDNNKNDNNNNNNNNSYYYYNINGNASDDILVHSKNELLNNTYINKTNIKDENSNNNESFLNKIDGMNNFKLLPKRNMKRNRKKNLLKRLMVSTNKLSMLLNRYHLINRSLERMRKDIKRGKNKRILKKRQLQISLIKWVIKAVDENTLKKKWITTWVDVGSIFMTDVHRKDTSFINSLIEIVGNKLILRPIEKDKMKSTTYQILKIMNNDTDEIQMYRNEDMKYEVINNVDDINNVDNINNANNMNNVNNINNMNNMNNMNNININNINNINNMNNILNDRLKNRINNKDNSNIKSKIFIFSESISSVFAVKYKNLSNIFTLDIIAKPNIKLYSDYDNLNNFTYNPVHVKKERTLFLPFSKDISDLDGDKFSCSFEDNIIYGKRLIHRLNSISVNISSIEKDMKYLLSNIIYVYDKNKRIPISYIYDMKNLIYEYQKVKQEFLYHLPWDEGDQKYLSRTDDVLNNSIIDNIGKKGPIFICEYINKFMDLYFEENDICYDYCSMLNIWDKIFNNTVSDGDSLLLSNLYRVVHNAFKNNNKYNNNNIYFDNNINININSSSSSSSRSRRNIYNFDNYYNNRRDYNSFWEDRHNILMNRENFLINTSTDKVFSGGKNNELKEFTSIRYKRRRWYWRVFYTIMFIIFFPVLFIYRRIIKRRKGSSKGNKIGTSSNNKLIKKNRTFKDYEDDENNIMSEDEEDDLDMNYDLIFDDDRLKVKKIKRMRKNYNNNNNNNNNNKNNNNISNNNSNSNSKSNRFLSKLSNIDLANIDLNLIKKSHGKKMDNFEQPTLVDILARHARDSTHNDGVSYYPFNENETYNMLSLNYAWGGNHKHMNVERTSEYNMGNISHQLNYNNIRNLGDNKISAYELDIYEKELFHLYRRRAASQDVLNKKSFVMKKRIRSSYKVGSSNKYHKKNYTDNEKDKKKYRSYKEKHINEKMFDKKEFLNFLTNFNKKFMKKNSLVDHLIKMNDKAEDNYDGYNSSGSRYNNINDDGVELCGTKRYTNNKNNSDYDNYNNNNNMKNKRYSNKKHNNDNIIINNNNNKYTDERKYRNKSIKEDVDYTNDYYNIQLNNNKINNNQTKNKIDTIRNISHEKLGNNKSSSARNLSLIQTSHIPYDAPLADFLENGRFLRTFENISLIGQGGFGSVYKVSHRLEPGSPTYAVKFIYLKVSSLDNVSSRRYFREIAANRDIYSKHVVRYYTWWCEEPQFLPMHLMPKEIQNLVKKNKDTFKKRLTKNKKYSNNCISDSSNNNNSSCYSASSYNSSINSNYRNMKLWIKKKEQSPDMKRYKEVLRKNNAPNLVFYSDNDGLTSKNKENPEKNHNPFLSDKNFSDSIYKKKKSHDYNSSSHKLKKRKNKKKKSKKKRKSKSKIKTNAQGIYEESENDEGRDHFQYKKGKEQFSKFIGKHNSMGFTQSFQEYDPFDNGYLSEEDRDLIVFADNEESNGNDQQMIRHDNMNNENVIIKHRNEDDKNGLDAPHATNNIKNKKVDLNGELTYYDYVGKNEVIPNSRTETNVESINTNGMFNNKFSVMKDEGGEYKKKENMTWGDTKRDGLYENGKHEKDGLGVNKCITNKYIENDDDDDDDDDNNNNNNNIDERKKDLKKKQKNAITKGNEDLLATNGTNNKEKRKKDDDINKNMEKIKSYKKKTPVPEFSIVLLLQMELCKGYTLRKWLDRSTRSDKPLHFTYSDKKMNHPLEFDLFKQLIKGLKDIHATCFIHRDLKPENIFVDPDTYTLKIGDLGLVRFIEEKKREKDFNNIDCYKDNIYTDINQNAITSQISIKGQIIGTPGYTAPEGGALCDEKADIYSAALILLELLCPRFTTIMERYKRLNDFRNYYTVPDYVKIHLNPWYILMLQMSKPNPADRPSAADVYSKIKVLLDPHLTDFAFSFNDIHNEHMNKPPQGTNNFERITDNKDKFVIQSVVDMKNKVENEEIPIEKGLNSNVENIKNENNGADK</sequence>
<dbReference type="InterPro" id="IPR017441">
    <property type="entry name" value="Protein_kinase_ATP_BS"/>
</dbReference>
<comment type="similarity">
    <text evidence="13">Belongs to the protein kinase superfamily. Ser/Thr protein kinase family. GCN2 subfamily.</text>
</comment>
<evidence type="ECO:0000256" key="16">
    <source>
        <dbReference type="ARBA" id="ARBA00054050"/>
    </source>
</evidence>
<evidence type="ECO:0000256" key="15">
    <source>
        <dbReference type="ARBA" id="ARBA00048977"/>
    </source>
</evidence>
<dbReference type="FunFam" id="3.30.200.20:FF:000516">
    <property type="entry name" value="Protein kinase PK4, putative"/>
    <property type="match status" value="1"/>
</dbReference>
<feature type="compositionally biased region" description="Basic and acidic residues" evidence="21">
    <location>
        <begin position="978"/>
        <end position="996"/>
    </location>
</feature>
<evidence type="ECO:0000313" key="25">
    <source>
        <dbReference type="Proteomes" id="UP000019103"/>
    </source>
</evidence>
<comment type="catalytic activity">
    <reaction evidence="15">
        <text>L-seryl-[protein] + ATP = O-phospho-L-seryl-[protein] + ADP + H(+)</text>
        <dbReference type="Rhea" id="RHEA:17989"/>
        <dbReference type="Rhea" id="RHEA-COMP:9863"/>
        <dbReference type="Rhea" id="RHEA-COMP:11604"/>
        <dbReference type="ChEBI" id="CHEBI:15378"/>
        <dbReference type="ChEBI" id="CHEBI:29999"/>
        <dbReference type="ChEBI" id="CHEBI:30616"/>
        <dbReference type="ChEBI" id="CHEBI:83421"/>
        <dbReference type="ChEBI" id="CHEBI:456216"/>
        <dbReference type="EC" id="2.7.11.1"/>
    </reaction>
    <physiologicalReaction direction="left-to-right" evidence="15">
        <dbReference type="Rhea" id="RHEA:17990"/>
    </physiologicalReaction>
</comment>
<feature type="compositionally biased region" description="Basic residues" evidence="21">
    <location>
        <begin position="2341"/>
        <end position="2363"/>
    </location>
</feature>
<evidence type="ECO:0000256" key="3">
    <source>
        <dbReference type="ARBA" id="ARBA00022527"/>
    </source>
</evidence>
<dbReference type="PANTHER" id="PTHR11042:SF160">
    <property type="entry name" value="EUKARYOTIC TRANSLATION INITIATION FACTOR 2-ALPHA KINASE 1"/>
    <property type="match status" value="1"/>
</dbReference>
<evidence type="ECO:0000256" key="8">
    <source>
        <dbReference type="ARBA" id="ARBA00022777"/>
    </source>
</evidence>
<evidence type="ECO:0000256" key="9">
    <source>
        <dbReference type="ARBA" id="ARBA00022824"/>
    </source>
</evidence>
<keyword evidence="22" id="KW-0812">Transmembrane</keyword>
<dbReference type="EMBL" id="KI927386">
    <property type="protein sequence ID" value="ETW53053.1"/>
    <property type="molecule type" value="Genomic_DNA"/>
</dbReference>
<evidence type="ECO:0000256" key="17">
    <source>
        <dbReference type="ARBA" id="ARBA00062343"/>
    </source>
</evidence>
<feature type="transmembrane region" description="Helical" evidence="22">
    <location>
        <begin position="108"/>
        <end position="131"/>
    </location>
</feature>
<dbReference type="InterPro" id="IPR008271">
    <property type="entry name" value="Ser/Thr_kinase_AS"/>
</dbReference>
<dbReference type="InterPro" id="IPR000719">
    <property type="entry name" value="Prot_kinase_dom"/>
</dbReference>
<feature type="compositionally biased region" description="Basic and acidic residues" evidence="21">
    <location>
        <begin position="1907"/>
        <end position="1916"/>
    </location>
</feature>
<feature type="region of interest" description="Disordered" evidence="21">
    <location>
        <begin position="1896"/>
        <end position="1916"/>
    </location>
</feature>
<dbReference type="PROSITE" id="PS50011">
    <property type="entry name" value="PROTEIN_KINASE_DOM"/>
    <property type="match status" value="1"/>
</dbReference>
<evidence type="ECO:0000256" key="10">
    <source>
        <dbReference type="ARBA" id="ARBA00022840"/>
    </source>
</evidence>
<feature type="compositionally biased region" description="Basic and acidic residues" evidence="21">
    <location>
        <begin position="2305"/>
        <end position="2314"/>
    </location>
</feature>
<evidence type="ECO:0000256" key="20">
    <source>
        <dbReference type="PROSITE-ProRule" id="PRU10141"/>
    </source>
</evidence>
<accession>W4ISU7</accession>
<comment type="subunit">
    <text evidence="17">May form oligomers in response to stress; oligomerization may result in catalytic activity. Interacts with BIP; the interaction is disrupted in response to stress.</text>
</comment>
<feature type="compositionally biased region" description="Low complexity" evidence="21">
    <location>
        <begin position="1716"/>
        <end position="1745"/>
    </location>
</feature>
<evidence type="ECO:0000256" key="21">
    <source>
        <dbReference type="SAM" id="MobiDB-lite"/>
    </source>
</evidence>
<keyword evidence="7 20" id="KW-0547">Nucleotide-binding</keyword>
<dbReference type="Gene3D" id="3.30.200.20">
    <property type="entry name" value="Phosphorylase Kinase, domain 1"/>
    <property type="match status" value="1"/>
</dbReference>
<name>W4ISU7_PLAFP</name>
<feature type="region of interest" description="Disordered" evidence="21">
    <location>
        <begin position="1715"/>
        <end position="1745"/>
    </location>
</feature>
<feature type="region of interest" description="Disordered" evidence="21">
    <location>
        <begin position="2569"/>
        <end position="2627"/>
    </location>
</feature>
<dbReference type="FunFam" id="1.10.510.10:FF:000615">
    <property type="entry name" value="Eukaryotic translation initiation factor 2-alpha kinase"/>
    <property type="match status" value="1"/>
</dbReference>
<evidence type="ECO:0000256" key="5">
    <source>
        <dbReference type="ARBA" id="ARBA00022679"/>
    </source>
</evidence>
<dbReference type="GO" id="GO:0004694">
    <property type="term" value="F:eukaryotic translation initiation factor 2alpha kinase activity"/>
    <property type="evidence" value="ECO:0007669"/>
    <property type="project" value="TreeGrafter"/>
</dbReference>
<dbReference type="PROSITE" id="PS00108">
    <property type="entry name" value="PROTEIN_KINASE_ST"/>
    <property type="match status" value="1"/>
</dbReference>
<dbReference type="InterPro" id="IPR011009">
    <property type="entry name" value="Kinase-like_dom_sf"/>
</dbReference>
<organism evidence="24 25">
    <name type="scientific">Plasmodium falciparum (isolate Palo Alto / Uganda)</name>
    <dbReference type="NCBI Taxonomy" id="57270"/>
    <lineage>
        <taxon>Eukaryota</taxon>
        <taxon>Sar</taxon>
        <taxon>Alveolata</taxon>
        <taxon>Apicomplexa</taxon>
        <taxon>Aconoidasida</taxon>
        <taxon>Haemosporida</taxon>
        <taxon>Plasmodiidae</taxon>
        <taxon>Plasmodium</taxon>
        <taxon>Plasmodium (Laverania)</taxon>
    </lineage>
</organism>
<evidence type="ECO:0000256" key="13">
    <source>
        <dbReference type="ARBA" id="ARBA00037982"/>
    </source>
</evidence>
<keyword evidence="11 22" id="KW-0472">Membrane</keyword>
<keyword evidence="12" id="KW-0652">Protein synthesis inhibitor</keyword>
<dbReference type="Proteomes" id="UP000019103">
    <property type="component" value="Unassembled WGS sequence"/>
</dbReference>
<reference evidence="24 25" key="2">
    <citation type="submission" date="2013-02" db="EMBL/GenBank/DDBJ databases">
        <title>The Genome Sequence of Plasmodium falciparum Palo Alto/Uganda.</title>
        <authorList>
            <consortium name="The Broad Institute Genome Sequencing Platform"/>
            <consortium name="The Broad Institute Genome Sequencing Center for Infectious Disease"/>
            <person name="Neafsey D."/>
            <person name="Cheeseman I."/>
            <person name="Volkman S."/>
            <person name="Adams J."/>
            <person name="Walker B."/>
            <person name="Young S.K."/>
            <person name="Zeng Q."/>
            <person name="Gargeya S."/>
            <person name="Fitzgerald M."/>
            <person name="Haas B."/>
            <person name="Abouelleil A."/>
            <person name="Alvarado L."/>
            <person name="Arachchi H.M."/>
            <person name="Berlin A.M."/>
            <person name="Chapman S.B."/>
            <person name="Dewar J."/>
            <person name="Goldberg J."/>
            <person name="Griggs A."/>
            <person name="Gujja S."/>
            <person name="Hansen M."/>
            <person name="Howarth C."/>
            <person name="Imamovic A."/>
            <person name="Larimer J."/>
            <person name="McCowan C."/>
            <person name="Murphy C."/>
            <person name="Neiman D."/>
            <person name="Pearson M."/>
            <person name="Priest M."/>
            <person name="Roberts A."/>
            <person name="Saif S."/>
            <person name="Shea T."/>
            <person name="Sisk P."/>
            <person name="Sykes S."/>
            <person name="Wortman J."/>
            <person name="Nusbaum C."/>
            <person name="Birren B."/>
        </authorList>
    </citation>
    <scope>NUCLEOTIDE SEQUENCE [LARGE SCALE GENOMIC DNA]</scope>
    <source>
        <strain evidence="24 25">Palo Alto/Uganda</strain>
    </source>
</reference>
<dbReference type="SMART" id="SM00220">
    <property type="entry name" value="S_TKc"/>
    <property type="match status" value="1"/>
</dbReference>
<evidence type="ECO:0000256" key="19">
    <source>
        <dbReference type="ARBA" id="ARBA00076829"/>
    </source>
</evidence>
<evidence type="ECO:0000256" key="12">
    <source>
        <dbReference type="ARBA" id="ARBA00023193"/>
    </source>
</evidence>
<dbReference type="GO" id="GO:0005634">
    <property type="term" value="C:nucleus"/>
    <property type="evidence" value="ECO:0007669"/>
    <property type="project" value="TreeGrafter"/>
</dbReference>
<evidence type="ECO:0000256" key="4">
    <source>
        <dbReference type="ARBA" id="ARBA00022553"/>
    </source>
</evidence>
<dbReference type="Pfam" id="PF00069">
    <property type="entry name" value="Pkinase"/>
    <property type="match status" value="1"/>
</dbReference>
<evidence type="ECO:0000256" key="11">
    <source>
        <dbReference type="ARBA" id="ARBA00023136"/>
    </source>
</evidence>
<feature type="region of interest" description="Disordered" evidence="21">
    <location>
        <begin position="383"/>
        <end position="402"/>
    </location>
</feature>
<dbReference type="EC" id="2.7.11.1" evidence="2"/>
<evidence type="ECO:0000256" key="1">
    <source>
        <dbReference type="ARBA" id="ARBA00004477"/>
    </source>
</evidence>
<comment type="subcellular location">
    <subcellularLocation>
        <location evidence="1">Endoplasmic reticulum membrane</location>
        <topology evidence="1">Multi-pass membrane protein</topology>
    </subcellularLocation>
</comment>
<feature type="compositionally biased region" description="Low complexity" evidence="21">
    <location>
        <begin position="997"/>
        <end position="1006"/>
    </location>
</feature>
<keyword evidence="10 20" id="KW-0067">ATP-binding</keyword>
<gene>
    <name evidence="24" type="ORF">PFUGPA_04679</name>
</gene>
<dbReference type="Gene3D" id="1.10.510.10">
    <property type="entry name" value="Transferase(Phosphotransferase) domain 1"/>
    <property type="match status" value="1"/>
</dbReference>
<feature type="binding site" evidence="20">
    <location>
        <position position="2156"/>
    </location>
    <ligand>
        <name>ATP</name>
        <dbReference type="ChEBI" id="CHEBI:30616"/>
    </ligand>
</feature>
<reference evidence="24 25" key="1">
    <citation type="submission" date="2013-02" db="EMBL/GenBank/DDBJ databases">
        <title>The Genome Annotation of Plasmodium falciparum Palo Alto/Uganda.</title>
        <authorList>
            <consortium name="The Broad Institute Genome Sequencing Platform"/>
            <consortium name="The Broad Institute Genome Sequencing Center for Infectious Disease"/>
            <person name="Neafsey D."/>
            <person name="Hoffman S."/>
            <person name="Volkman S."/>
            <person name="Rosenthal P."/>
            <person name="Walker B."/>
            <person name="Young S.K."/>
            <person name="Zeng Q."/>
            <person name="Gargeya S."/>
            <person name="Fitzgerald M."/>
            <person name="Haas B."/>
            <person name="Abouelleil A."/>
            <person name="Allen A.W."/>
            <person name="Alvarado L."/>
            <person name="Arachchi H.M."/>
            <person name="Berlin A.M."/>
            <person name="Chapman S.B."/>
            <person name="Gainer-Dewar J."/>
            <person name="Goldberg J."/>
            <person name="Griggs A."/>
            <person name="Gujja S."/>
            <person name="Hansen M."/>
            <person name="Howarth C."/>
            <person name="Imamovic A."/>
            <person name="Ireland A."/>
            <person name="Larimer J."/>
            <person name="McCowan C."/>
            <person name="Murphy C."/>
            <person name="Pearson M."/>
            <person name="Poon T.W."/>
            <person name="Priest M."/>
            <person name="Roberts A."/>
            <person name="Saif S."/>
            <person name="Shea T."/>
            <person name="Sisk P."/>
            <person name="Sykes S."/>
            <person name="Wortman J."/>
            <person name="Nusbaum C."/>
            <person name="Birren B."/>
        </authorList>
    </citation>
    <scope>NUCLEOTIDE SEQUENCE [LARGE SCALE GENOMIC DNA]</scope>
    <source>
        <strain evidence="24 25">Palo Alto/Uganda</strain>
    </source>
</reference>
<protein>
    <recommendedName>
        <fullName evidence="18">Eukaryotic translation initiation factor 2-alpha kinase PK4</fullName>
        <ecNumber evidence="2">2.7.11.1</ecNumber>
    </recommendedName>
    <alternativeName>
        <fullName evidence="19">Protein kinase PK4</fullName>
    </alternativeName>
</protein>
<keyword evidence="22" id="KW-1133">Transmembrane helix</keyword>
<dbReference type="GO" id="GO:0005524">
    <property type="term" value="F:ATP binding"/>
    <property type="evidence" value="ECO:0007669"/>
    <property type="project" value="UniProtKB-UniRule"/>
</dbReference>
<dbReference type="OrthoDB" id="1405469at2759"/>
<feature type="region of interest" description="Disordered" evidence="21">
    <location>
        <begin position="2295"/>
        <end position="2381"/>
    </location>
</feature>
<dbReference type="InterPro" id="IPR050339">
    <property type="entry name" value="CC_SR_Kinase"/>
</dbReference>
<evidence type="ECO:0000259" key="23">
    <source>
        <dbReference type="PROSITE" id="PS50011"/>
    </source>
</evidence>
<evidence type="ECO:0000256" key="6">
    <source>
        <dbReference type="ARBA" id="ARBA00022737"/>
    </source>
</evidence>
<keyword evidence="9" id="KW-0256">Endoplasmic reticulum</keyword>
<feature type="compositionally biased region" description="Acidic residues" evidence="21">
    <location>
        <begin position="2570"/>
        <end position="2580"/>
    </location>
</feature>
<evidence type="ECO:0000256" key="7">
    <source>
        <dbReference type="ARBA" id="ARBA00022741"/>
    </source>
</evidence>
<dbReference type="PROSITE" id="PS00107">
    <property type="entry name" value="PROTEIN_KINASE_ATP"/>
    <property type="match status" value="1"/>
</dbReference>
<evidence type="ECO:0000256" key="14">
    <source>
        <dbReference type="ARBA" id="ARBA00048659"/>
    </source>
</evidence>
<comment type="function">
    <text evidence="16">During the asexual blood stage, phosphorylates translation factor eIF2alpha in late schizonts resulting in protein translation inhibition. Plays a role in trophozoite differentiation into schizonts.</text>
</comment>
<evidence type="ECO:0000256" key="22">
    <source>
        <dbReference type="SAM" id="Phobius"/>
    </source>
</evidence>
<keyword evidence="3" id="KW-0723">Serine/threonine-protein kinase</keyword>
<keyword evidence="6" id="KW-0677">Repeat</keyword>
<dbReference type="CDD" id="cd13996">
    <property type="entry name" value="STKc_EIF2AK"/>
    <property type="match status" value="1"/>
</dbReference>
<keyword evidence="4" id="KW-0597">Phosphoprotein</keyword>
<feature type="region of interest" description="Disordered" evidence="21">
    <location>
        <begin position="970"/>
        <end position="1007"/>
    </location>
</feature>